<feature type="region of interest" description="Disordered" evidence="2">
    <location>
        <begin position="513"/>
        <end position="611"/>
    </location>
</feature>
<accession>A0A7I4YC94</accession>
<sequence length="1554" mass="169009">MGPTAILLLIVAAWTANVYCGLISDNCQIGGYRLPNGTCVCHRYWRAENGTCSDIVCLNGGYSQNGTVFCQCPTGYLGPHCDPVMLSQAPASAFVKQSTFNVVIYNVFTDFWGKAGFNHFKESVKNHLETYNYNQYNLGVYKEGVNATDEYPVQHLGESNEDTFLANLENEMPLYPSVYGCVNLPFYEPMYNLLTKLGLRDSAVTVVTQFPPADDDVNRGKLQELATAFNIRINVVWISDETFIRCFFGGKINPQYEKLKNLAFTTGGLFVPQKYAPDEDPQFTDVVISSHYQYQPLAFGTAMDCTNQITVSWQTSLTGTFVVTEGELIASYGCTLQPLNGSLANGQLMFTVFNSTNNECSLTLSNPNAACSARVFASDTDNSGLRLYSSFVEDVVIDSSKYQPTTGNPFYFVLHAEKNGMTLKNIQITKTVLFMGEKVSKEMDMVGRSSPAVFDMISKEPITCSSQGPDLLWAEVYMNVSVGSRTTTEFRSEKRYIVFKCYDGYIQSTTTTASSTSTRITSTSASASTFSAAPTSPSNAPTDSKSSSADSSTSTSTPTVPATSTFTSNVATNSAPSNADGTASTSTSTTADAASTSTSTTTTTTTVSTTTPIPVPTNFPVDNPITFAYGFANTIPKPLYEIFAVTTLNTVMNYFGYFGVVRFEVLNETSITYHPEKDIGSFQSAVYNQFGYGTVPGTPPSSDSQVLEALKSVANSDKVYENSLIVFCLDKLPRSPQYNQSATLVNKNVKTIFLMDKELLRRELGFKRTAAPLNEIAAATNGHLIISDQTNTTDFQNLMNLLYANGPSQSLLFARSMKYGAQSTNLGKLEVKEKVQVTITATTSVYEAPDLKDFNIKVTFKSSTNQIVASLNHPNNSNFFTDSVTLEPDQYNVIVDMTYALEKDVHLRMWIPRTDRHLKVQYADLDMKPLPMGPDTVNGAAARVTVFGGAPGANLSIDIRDCEGAAVKLYDANQWQQVTNTGDAYFVPFFCVGNNSTTGQCAAGTQNKYHVQYTSSDGLSEMRSFLCSQSSLENAANCLQKNSKGDFECSEESSPFYRGPTGKLRDCSDRGHLVYDDLGGSYVCQCDPGFTGESCETGICTQSNTSTDGVDVQYRSYTVVIGVDRYNYGLENVLLEDASNIVSLKSEPPTIWRYQLIVYCDNKKALPVYIGGSFDEFNKAMKSDLGGLGIFCSATTVQEDPFDLTDVFQVAVSGLGRLVRGIIVFYTEKQTYMQVDLEKFISVSRNYRQELYLVAMDPNGVDSLPYDDLKNLRAATFSTGGNILFMDGKPNTPQTTPQLSAFSEMISSVTSLALLTPSQVGNTPVTVESGATGYVFLSYRDVNSVKVASDDGNMLVPVANIGRFSAVYKLKGAKKYVISGFNSNDYSASVVILNGLTPSFTIVNERTDDEWTAFASPNSVAGPSIALTLPPGWHAPRDNTSIYRVSARPTCNYGYTAFSVFPPMSPGANIVTISLTDGTTTVNRVIPVGVTSQMVCQNGGSAGATMCSCSSDFTAPDCSRPICQQGGLNTWGDACACDWNSAGGPLCKWKSSAR</sequence>
<feature type="disulfide bond" evidence="1">
    <location>
        <begin position="72"/>
        <end position="81"/>
    </location>
</feature>
<dbReference type="PROSITE" id="PS50026">
    <property type="entry name" value="EGF_3"/>
    <property type="match status" value="2"/>
</dbReference>
<dbReference type="PANTHER" id="PTHR47324">
    <property type="entry name" value="PROTEIN IRG-7-RELATED"/>
    <property type="match status" value="1"/>
</dbReference>
<dbReference type="InterPro" id="IPR053295">
    <property type="entry name" value="Innate_immunity_reg"/>
</dbReference>
<comment type="caution">
    <text evidence="1">Lacks conserved residue(s) required for the propagation of feature annotation.</text>
</comment>
<dbReference type="Proteomes" id="UP000025227">
    <property type="component" value="Unplaced"/>
</dbReference>
<evidence type="ECO:0000313" key="6">
    <source>
        <dbReference type="WBParaSite" id="HCON_00074100-00001"/>
    </source>
</evidence>
<dbReference type="SMART" id="SM00181">
    <property type="entry name" value="EGF"/>
    <property type="match status" value="3"/>
</dbReference>
<feature type="compositionally biased region" description="Low complexity" evidence="2">
    <location>
        <begin position="513"/>
        <end position="568"/>
    </location>
</feature>
<keyword evidence="3" id="KW-0732">Signal</keyword>
<feature type="domain" description="EGF-like" evidence="4">
    <location>
        <begin position="48"/>
        <end position="82"/>
    </location>
</feature>
<evidence type="ECO:0000256" key="1">
    <source>
        <dbReference type="PROSITE-ProRule" id="PRU00076"/>
    </source>
</evidence>
<name>A0A7I4YC94_HAECO</name>
<feature type="disulfide bond" evidence="1">
    <location>
        <begin position="1067"/>
        <end position="1084"/>
    </location>
</feature>
<protein>
    <submittedName>
        <fullName evidence="6">EGF-like domain-containing protein</fullName>
    </submittedName>
</protein>
<keyword evidence="5" id="KW-1185">Reference proteome</keyword>
<evidence type="ECO:0000256" key="2">
    <source>
        <dbReference type="SAM" id="MobiDB-lite"/>
    </source>
</evidence>
<dbReference type="PROSITE" id="PS01186">
    <property type="entry name" value="EGF_2"/>
    <property type="match status" value="2"/>
</dbReference>
<reference evidence="6" key="1">
    <citation type="submission" date="2020-12" db="UniProtKB">
        <authorList>
            <consortium name="WormBaseParasite"/>
        </authorList>
    </citation>
    <scope>IDENTIFICATION</scope>
    <source>
        <strain evidence="6">MHco3</strain>
    </source>
</reference>
<proteinExistence type="predicted"/>
<dbReference type="InterPro" id="IPR000742">
    <property type="entry name" value="EGF"/>
</dbReference>
<feature type="chain" id="PRO_5029639840" evidence="3">
    <location>
        <begin position="21"/>
        <end position="1554"/>
    </location>
</feature>
<feature type="compositionally biased region" description="Low complexity" evidence="2">
    <location>
        <begin position="582"/>
        <end position="611"/>
    </location>
</feature>
<evidence type="ECO:0000256" key="3">
    <source>
        <dbReference type="SAM" id="SignalP"/>
    </source>
</evidence>
<dbReference type="PROSITE" id="PS00022">
    <property type="entry name" value="EGF_1"/>
    <property type="match status" value="2"/>
</dbReference>
<keyword evidence="1" id="KW-1015">Disulfide bond</keyword>
<dbReference type="OrthoDB" id="5812931at2759"/>
<feature type="disulfide bond" evidence="1">
    <location>
        <begin position="1086"/>
        <end position="1095"/>
    </location>
</feature>
<dbReference type="WBParaSite" id="HCON_00074100-00001">
    <property type="protein sequence ID" value="HCON_00074100-00001"/>
    <property type="gene ID" value="HCON_00074100"/>
</dbReference>
<dbReference type="CDD" id="cd00054">
    <property type="entry name" value="EGF_CA"/>
    <property type="match status" value="1"/>
</dbReference>
<feature type="signal peptide" evidence="3">
    <location>
        <begin position="1"/>
        <end position="20"/>
    </location>
</feature>
<feature type="compositionally biased region" description="Polar residues" evidence="2">
    <location>
        <begin position="569"/>
        <end position="581"/>
    </location>
</feature>
<dbReference type="PANTHER" id="PTHR47324:SF1">
    <property type="entry name" value="EGF-LIKE DOMAIN-CONTAINING PROTEIN-RELATED"/>
    <property type="match status" value="1"/>
</dbReference>
<keyword evidence="1" id="KW-0245">EGF-like domain</keyword>
<evidence type="ECO:0000313" key="5">
    <source>
        <dbReference type="Proteomes" id="UP000025227"/>
    </source>
</evidence>
<feature type="domain" description="EGF-like" evidence="4">
    <location>
        <begin position="1058"/>
        <end position="1096"/>
    </location>
</feature>
<evidence type="ECO:0000259" key="4">
    <source>
        <dbReference type="PROSITE" id="PS50026"/>
    </source>
</evidence>
<dbReference type="OMA" id="PQYVSIQ"/>
<organism evidence="5 6">
    <name type="scientific">Haemonchus contortus</name>
    <name type="common">Barber pole worm</name>
    <dbReference type="NCBI Taxonomy" id="6289"/>
    <lineage>
        <taxon>Eukaryota</taxon>
        <taxon>Metazoa</taxon>
        <taxon>Ecdysozoa</taxon>
        <taxon>Nematoda</taxon>
        <taxon>Chromadorea</taxon>
        <taxon>Rhabditida</taxon>
        <taxon>Rhabditina</taxon>
        <taxon>Rhabditomorpha</taxon>
        <taxon>Strongyloidea</taxon>
        <taxon>Trichostrongylidae</taxon>
        <taxon>Haemonchus</taxon>
    </lineage>
</organism>